<accession>A0A8E2QY34</accession>
<comment type="caution">
    <text evidence="1">The sequence shown here is derived from an EMBL/GenBank/DDBJ whole genome shotgun (WGS) entry which is preliminary data.</text>
</comment>
<proteinExistence type="predicted"/>
<protein>
    <submittedName>
        <fullName evidence="1">Uncharacterized protein</fullName>
    </submittedName>
</protein>
<dbReference type="EMBL" id="PHND01000001">
    <property type="protein sequence ID" value="PPE04389.1"/>
    <property type="molecule type" value="Genomic_DNA"/>
</dbReference>
<organism evidence="1 2">
    <name type="scientific">Entomoplasma ellychniae</name>
    <dbReference type="NCBI Taxonomy" id="2114"/>
    <lineage>
        <taxon>Bacteria</taxon>
        <taxon>Bacillati</taxon>
        <taxon>Mycoplasmatota</taxon>
        <taxon>Mollicutes</taxon>
        <taxon>Entomoplasmatales</taxon>
        <taxon>Entomoplasmataceae</taxon>
        <taxon>Entomoplasma</taxon>
    </lineage>
</organism>
<evidence type="ECO:0000313" key="2">
    <source>
        <dbReference type="Proteomes" id="UP000239010"/>
    </source>
</evidence>
<dbReference type="Proteomes" id="UP000239010">
    <property type="component" value="Unassembled WGS sequence"/>
</dbReference>
<dbReference type="AlphaFoldDB" id="A0A8E2QY34"/>
<gene>
    <name evidence="1" type="ORF">EELLY_v1c00640</name>
</gene>
<reference evidence="1 2" key="1">
    <citation type="submission" date="2017-11" db="EMBL/GenBank/DDBJ databases">
        <title>Genome sequence of Entomoplasma ellychniae ELCN-1 (ATCC 43707).</title>
        <authorList>
            <person name="Lo W.-S."/>
            <person name="Gasparich G.E."/>
            <person name="Kuo C.-H."/>
        </authorList>
    </citation>
    <scope>NUCLEOTIDE SEQUENCE [LARGE SCALE GENOMIC DNA]</scope>
    <source>
        <strain evidence="1 2">ELCN-1</strain>
    </source>
</reference>
<name>A0A8E2QY34_9MOLU</name>
<sequence length="31" mass="3409">MKNINLVIACATIDKGFSAVWLSAKNNFLIL</sequence>
<evidence type="ECO:0000313" key="1">
    <source>
        <dbReference type="EMBL" id="PPE04389.1"/>
    </source>
</evidence>
<keyword evidence="2" id="KW-1185">Reference proteome</keyword>